<evidence type="ECO:0000256" key="1">
    <source>
        <dbReference type="SAM" id="SignalP"/>
    </source>
</evidence>
<dbReference type="Pfam" id="PF01425">
    <property type="entry name" value="Amidase"/>
    <property type="match status" value="1"/>
</dbReference>
<name>A0ABV6BAG3_9GAMM</name>
<comment type="caution">
    <text evidence="3">The sequence shown here is derived from an EMBL/GenBank/DDBJ whole genome shotgun (WGS) entry which is preliminary data.</text>
</comment>
<organism evidence="3 4">
    <name type="scientific">Rheinheimera tilapiae</name>
    <dbReference type="NCBI Taxonomy" id="875043"/>
    <lineage>
        <taxon>Bacteria</taxon>
        <taxon>Pseudomonadati</taxon>
        <taxon>Pseudomonadota</taxon>
        <taxon>Gammaproteobacteria</taxon>
        <taxon>Chromatiales</taxon>
        <taxon>Chromatiaceae</taxon>
        <taxon>Rheinheimera</taxon>
    </lineage>
</organism>
<dbReference type="GO" id="GO:0004040">
    <property type="term" value="F:amidase activity"/>
    <property type="evidence" value="ECO:0007669"/>
    <property type="project" value="UniProtKB-EC"/>
</dbReference>
<dbReference type="EMBL" id="JBHLXP010000001">
    <property type="protein sequence ID" value="MFC0047850.1"/>
    <property type="molecule type" value="Genomic_DNA"/>
</dbReference>
<dbReference type="Proteomes" id="UP001589813">
    <property type="component" value="Unassembled WGS sequence"/>
</dbReference>
<dbReference type="EC" id="3.5.1.4" evidence="3"/>
<keyword evidence="4" id="KW-1185">Reference proteome</keyword>
<gene>
    <name evidence="3" type="ORF">ACFFJP_06080</name>
</gene>
<protein>
    <submittedName>
        <fullName evidence="3">Amidase</fullName>
        <ecNumber evidence="3">3.5.1.4</ecNumber>
    </submittedName>
</protein>
<reference evidence="3 4" key="1">
    <citation type="submission" date="2024-09" db="EMBL/GenBank/DDBJ databases">
        <authorList>
            <person name="Sun Q."/>
            <person name="Mori K."/>
        </authorList>
    </citation>
    <scope>NUCLEOTIDE SEQUENCE [LARGE SCALE GENOMIC DNA]</scope>
    <source>
        <strain evidence="3 4">KCTC 23315</strain>
    </source>
</reference>
<dbReference type="RefSeq" id="WP_377241481.1">
    <property type="nucleotide sequence ID" value="NZ_JBHLXP010000001.1"/>
</dbReference>
<keyword evidence="1" id="KW-0732">Signal</keyword>
<proteinExistence type="predicted"/>
<dbReference type="InterPro" id="IPR023631">
    <property type="entry name" value="Amidase_dom"/>
</dbReference>
<dbReference type="InterPro" id="IPR036928">
    <property type="entry name" value="AS_sf"/>
</dbReference>
<accession>A0ABV6BAG3</accession>
<evidence type="ECO:0000313" key="4">
    <source>
        <dbReference type="Proteomes" id="UP001589813"/>
    </source>
</evidence>
<sequence length="509" mass="54205">MSLFRLSYLLLVISPAAALAKNPTGADLSRLSLYQAQNLQHQGQLSSQELTEYYMARITQLDDQGPTLHAVTDINPDALSQAKQLDSERRSGKVRGPLHGIPIVLKANIATADQMPTTAGALVLKDFKTSVDAELVAQLRKAGAVILGKTNLSEWANFRGEGSASGWSALGGQTKNPYVLSQSPCGSSSGSGVAVAADLTLLAVGTETDGSITCPAAINNIVGIKPTHGAVSGHGIIPIASSQDTAGPMTRNVADAAALLQAIATPEAQQKYGDLNASVAQQPVRQVVLVRQYDKDFPAIGKMLDQLKKQLTSLGVTVKERQTWQLADSVYQDEFTVLVYEYKRDLNQWLQDFKAPAAAKDINSVIAFNQQQGKNALAFFGQQYLEQAAATDLEKQKAAYLLARQRSQQMAAALLDEDLVNGTLVIVPATGPAWAIDHVKGDQYNFGSASAAAISGYPSLTLPAGFDGHLPLGVSIIGKPWQEAHMIGLAHALEQQRGPTAAPTFKRSL</sequence>
<feature type="signal peptide" evidence="1">
    <location>
        <begin position="1"/>
        <end position="20"/>
    </location>
</feature>
<dbReference type="PANTHER" id="PTHR42678:SF34">
    <property type="entry name" value="OS04G0183300 PROTEIN"/>
    <property type="match status" value="1"/>
</dbReference>
<feature type="chain" id="PRO_5046476499" evidence="1">
    <location>
        <begin position="21"/>
        <end position="509"/>
    </location>
</feature>
<dbReference type="NCBIfam" id="NF006006">
    <property type="entry name" value="PRK08137.1"/>
    <property type="match status" value="1"/>
</dbReference>
<dbReference type="SUPFAM" id="SSF75304">
    <property type="entry name" value="Amidase signature (AS) enzymes"/>
    <property type="match status" value="1"/>
</dbReference>
<evidence type="ECO:0000259" key="2">
    <source>
        <dbReference type="Pfam" id="PF01425"/>
    </source>
</evidence>
<evidence type="ECO:0000313" key="3">
    <source>
        <dbReference type="EMBL" id="MFC0047850.1"/>
    </source>
</evidence>
<keyword evidence="3" id="KW-0378">Hydrolase</keyword>
<dbReference type="PANTHER" id="PTHR42678">
    <property type="entry name" value="AMIDASE"/>
    <property type="match status" value="1"/>
</dbReference>
<feature type="domain" description="Amidase" evidence="2">
    <location>
        <begin position="49"/>
        <end position="485"/>
    </location>
</feature>
<dbReference type="Gene3D" id="3.90.1300.10">
    <property type="entry name" value="Amidase signature (AS) domain"/>
    <property type="match status" value="1"/>
</dbReference>